<dbReference type="Pfam" id="PF13167">
    <property type="entry name" value="GTP-bdg_N"/>
    <property type="match status" value="1"/>
</dbReference>
<dbReference type="Gene3D" id="6.10.250.2860">
    <property type="match status" value="1"/>
</dbReference>
<name>A0ABN1M0K3_9SPHN</name>
<protein>
    <recommendedName>
        <fullName evidence="5">GTPase HflX</fullName>
    </recommendedName>
    <alternativeName>
        <fullName evidence="5">GTP-binding protein HflX</fullName>
    </alternativeName>
</protein>
<keyword evidence="3" id="KW-0460">Magnesium</keyword>
<dbReference type="InterPro" id="IPR025121">
    <property type="entry name" value="GTPase_HflX_N"/>
</dbReference>
<evidence type="ECO:0000256" key="1">
    <source>
        <dbReference type="ARBA" id="ARBA00022723"/>
    </source>
</evidence>
<dbReference type="InterPro" id="IPR030394">
    <property type="entry name" value="G_HFLX_dom"/>
</dbReference>
<dbReference type="Gene3D" id="3.40.50.11060">
    <property type="entry name" value="GTPase HflX, N-terminal domain"/>
    <property type="match status" value="1"/>
</dbReference>
<dbReference type="InterPro" id="IPR032305">
    <property type="entry name" value="GTP-bd_M"/>
</dbReference>
<keyword evidence="8" id="KW-1185">Reference proteome</keyword>
<evidence type="ECO:0000256" key="2">
    <source>
        <dbReference type="ARBA" id="ARBA00022741"/>
    </source>
</evidence>
<dbReference type="PIRSF" id="PIRSF006809">
    <property type="entry name" value="GTP-binding_hflX_prd"/>
    <property type="match status" value="1"/>
</dbReference>
<dbReference type="HAMAP" id="MF_00900">
    <property type="entry name" value="GTPase_HflX"/>
    <property type="match status" value="1"/>
</dbReference>
<reference evidence="7 8" key="1">
    <citation type="journal article" date="2019" name="Int. J. Syst. Evol. Microbiol.">
        <title>The Global Catalogue of Microorganisms (GCM) 10K type strain sequencing project: providing services to taxonomists for standard genome sequencing and annotation.</title>
        <authorList>
            <consortium name="The Broad Institute Genomics Platform"/>
            <consortium name="The Broad Institute Genome Sequencing Center for Infectious Disease"/>
            <person name="Wu L."/>
            <person name="Ma J."/>
        </authorList>
    </citation>
    <scope>NUCLEOTIDE SEQUENCE [LARGE SCALE GENOMIC DNA]</scope>
    <source>
        <strain evidence="7 8">JCM 15910</strain>
    </source>
</reference>
<sequence>MTDSEDEVTRGAAALLVVPEWHAQRLSRDLDARVEEAKGLAVAIGLNVVAVHPLRLRQTRAATLLGVGQIEAIKPDIAMEGVQLVIVDAALTAIQQRNLETEFGTKVIDRTGLILEIFGERAATAEGRLQVELAHLDYQAGRLVRSWTHLERQRGGFGFLGGPGETQIEADRRMIRNRMARIRRSLEDARRTRQLQRAKRQRAPWPVIALVGYTNAGKSTFFNRLTGSDVMAEDMLFATLDPTMREIRLPGIDKAILSDTVGFVSDLPTELVAAFRATLEEVTTADLIVHVRDIVHPDSDAQYDDVRAILDSLGVNGPRDGEGEYAPDAVPQIEIWNKIDTADADRRAQIEEMAARRPDVAIISAVSGEGVESARALMASQLTAQHKVERIFLRFDQGEAMAWLHARGEVLSDLPEGEGHMLTVRLDPADRARFERLWPPSVA</sequence>
<dbReference type="EMBL" id="BAAAFE010000003">
    <property type="protein sequence ID" value="GAA0862517.1"/>
    <property type="molecule type" value="Genomic_DNA"/>
</dbReference>
<dbReference type="InterPro" id="IPR027417">
    <property type="entry name" value="P-loop_NTPase"/>
</dbReference>
<evidence type="ECO:0000256" key="3">
    <source>
        <dbReference type="ARBA" id="ARBA00022842"/>
    </source>
</evidence>
<keyword evidence="1" id="KW-0479">Metal-binding</keyword>
<dbReference type="RefSeq" id="WP_215351259.1">
    <property type="nucleotide sequence ID" value="NZ_BAAAFE010000003.1"/>
</dbReference>
<keyword evidence="2 5" id="KW-0547">Nucleotide-binding</keyword>
<gene>
    <name evidence="5 7" type="primary">hflX</name>
    <name evidence="7" type="ORF">GCM10009115_09510</name>
</gene>
<comment type="caution">
    <text evidence="7">The sequence shown here is derived from an EMBL/GenBank/DDBJ whole genome shotgun (WGS) entry which is preliminary data.</text>
</comment>
<dbReference type="Gene3D" id="3.40.50.300">
    <property type="entry name" value="P-loop containing nucleotide triphosphate hydrolases"/>
    <property type="match status" value="1"/>
</dbReference>
<dbReference type="PRINTS" id="PR00326">
    <property type="entry name" value="GTP1OBG"/>
</dbReference>
<keyword evidence="4 5" id="KW-0342">GTP-binding</keyword>
<evidence type="ECO:0000313" key="8">
    <source>
        <dbReference type="Proteomes" id="UP001500738"/>
    </source>
</evidence>
<feature type="domain" description="Hflx-type G" evidence="6">
    <location>
        <begin position="206"/>
        <end position="386"/>
    </location>
</feature>
<dbReference type="Proteomes" id="UP001500738">
    <property type="component" value="Unassembled WGS sequence"/>
</dbReference>
<dbReference type="PROSITE" id="PS51705">
    <property type="entry name" value="G_HFLX"/>
    <property type="match status" value="1"/>
</dbReference>
<evidence type="ECO:0000259" key="6">
    <source>
        <dbReference type="PROSITE" id="PS51705"/>
    </source>
</evidence>
<keyword evidence="5" id="KW-0963">Cytoplasm</keyword>
<dbReference type="InterPro" id="IPR006073">
    <property type="entry name" value="GTP-bd"/>
</dbReference>
<proteinExistence type="inferred from homology"/>
<comment type="similarity">
    <text evidence="5">Belongs to the TRAFAC class OBG-HflX-like GTPase superfamily. HflX GTPase family.</text>
</comment>
<comment type="subcellular location">
    <subcellularLocation>
        <location evidence="5">Cytoplasm</location>
    </subcellularLocation>
    <text evidence="5">May associate with membranes.</text>
</comment>
<accession>A0ABN1M0K3</accession>
<comment type="subunit">
    <text evidence="5">Monomer. Associates with the 50S ribosomal subunit.</text>
</comment>
<dbReference type="InterPro" id="IPR042108">
    <property type="entry name" value="GTPase_HflX_N_sf"/>
</dbReference>
<dbReference type="SUPFAM" id="SSF52540">
    <property type="entry name" value="P-loop containing nucleoside triphosphate hydrolases"/>
    <property type="match status" value="1"/>
</dbReference>
<organism evidence="7 8">
    <name type="scientific">Sphingopyxis soli</name>
    <dbReference type="NCBI Taxonomy" id="592051"/>
    <lineage>
        <taxon>Bacteria</taxon>
        <taxon>Pseudomonadati</taxon>
        <taxon>Pseudomonadota</taxon>
        <taxon>Alphaproteobacteria</taxon>
        <taxon>Sphingomonadales</taxon>
        <taxon>Sphingomonadaceae</taxon>
        <taxon>Sphingopyxis</taxon>
    </lineage>
</organism>
<dbReference type="CDD" id="cd01878">
    <property type="entry name" value="HflX"/>
    <property type="match status" value="1"/>
</dbReference>
<evidence type="ECO:0000256" key="5">
    <source>
        <dbReference type="HAMAP-Rule" id="MF_00900"/>
    </source>
</evidence>
<dbReference type="Pfam" id="PF01926">
    <property type="entry name" value="MMR_HSR1"/>
    <property type="match status" value="1"/>
</dbReference>
<evidence type="ECO:0000313" key="7">
    <source>
        <dbReference type="EMBL" id="GAA0862517.1"/>
    </source>
</evidence>
<dbReference type="InterPro" id="IPR016496">
    <property type="entry name" value="GTPase_HflX"/>
</dbReference>
<evidence type="ECO:0000256" key="4">
    <source>
        <dbReference type="ARBA" id="ARBA00023134"/>
    </source>
</evidence>
<dbReference type="Pfam" id="PF16360">
    <property type="entry name" value="GTP-bdg_M"/>
    <property type="match status" value="1"/>
</dbReference>
<dbReference type="PANTHER" id="PTHR10229">
    <property type="entry name" value="GTP-BINDING PROTEIN HFLX"/>
    <property type="match status" value="1"/>
</dbReference>
<comment type="function">
    <text evidence="5">GTPase that associates with the 50S ribosomal subunit and may have a role during protein synthesis or ribosome biogenesis.</text>
</comment>
<dbReference type="NCBIfam" id="TIGR03156">
    <property type="entry name" value="GTP_HflX"/>
    <property type="match status" value="1"/>
</dbReference>
<dbReference type="PANTHER" id="PTHR10229:SF0">
    <property type="entry name" value="GTP-BINDING PROTEIN 6-RELATED"/>
    <property type="match status" value="1"/>
</dbReference>